<dbReference type="InterPro" id="IPR000490">
    <property type="entry name" value="Glyco_hydro_17"/>
</dbReference>
<dbReference type="GO" id="GO:0071555">
    <property type="term" value="P:cell wall organization"/>
    <property type="evidence" value="ECO:0007669"/>
    <property type="project" value="UniProtKB-KW"/>
</dbReference>
<feature type="transmembrane region" description="Helical" evidence="16">
    <location>
        <begin position="524"/>
        <end position="544"/>
    </location>
</feature>
<keyword evidence="7 17" id="KW-0378">Hydrolase</keyword>
<keyword evidence="9" id="KW-0325">Glycoprotein</keyword>
<proteinExistence type="predicted"/>
<dbReference type="InterPro" id="IPR050732">
    <property type="entry name" value="Beta-glucan_modifiers"/>
</dbReference>
<keyword evidence="18" id="KW-1185">Reference proteome</keyword>
<protein>
    <recommendedName>
        <fullName evidence="15">Endo-1,3-beta-glucanase btgC</fullName>
    </recommendedName>
    <alternativeName>
        <fullName evidence="14">Laminarinase btgC</fullName>
    </alternativeName>
</protein>
<feature type="transmembrane region" description="Helical" evidence="16">
    <location>
        <begin position="383"/>
        <end position="405"/>
    </location>
</feature>
<comment type="caution">
    <text evidence="17">The sequence shown here is derived from an EMBL/GenBank/DDBJ whole genome shotgun (WGS) entry which is preliminary data.</text>
</comment>
<evidence type="ECO:0000256" key="11">
    <source>
        <dbReference type="ARBA" id="ARBA00023316"/>
    </source>
</evidence>
<organism evidence="17 18">
    <name type="scientific">Oleomonas cavernae</name>
    <dbReference type="NCBI Taxonomy" id="2320859"/>
    <lineage>
        <taxon>Bacteria</taxon>
        <taxon>Pseudomonadati</taxon>
        <taxon>Pseudomonadota</taxon>
        <taxon>Alphaproteobacteria</taxon>
        <taxon>Acetobacterales</taxon>
        <taxon>Acetobacteraceae</taxon>
        <taxon>Oleomonas</taxon>
    </lineage>
</organism>
<keyword evidence="3" id="KW-1003">Cell membrane</keyword>
<dbReference type="EMBL" id="QYUK01000011">
    <property type="protein sequence ID" value="RJF88981.1"/>
    <property type="molecule type" value="Genomic_DNA"/>
</dbReference>
<evidence type="ECO:0000256" key="8">
    <source>
        <dbReference type="ARBA" id="ARBA00023136"/>
    </source>
</evidence>
<keyword evidence="6" id="KW-0732">Signal</keyword>
<keyword evidence="10" id="KW-0119">Carbohydrate metabolism</keyword>
<evidence type="ECO:0000256" key="4">
    <source>
        <dbReference type="ARBA" id="ARBA00022512"/>
    </source>
</evidence>
<comment type="subcellular location">
    <subcellularLocation>
        <location evidence="2">Cell membrane</location>
    </subcellularLocation>
    <subcellularLocation>
        <location evidence="1">Secreted</location>
        <location evidence="1">Cell wall</location>
    </subcellularLocation>
</comment>
<evidence type="ECO:0000256" key="1">
    <source>
        <dbReference type="ARBA" id="ARBA00004191"/>
    </source>
</evidence>
<feature type="transmembrane region" description="Helical" evidence="16">
    <location>
        <begin position="475"/>
        <end position="496"/>
    </location>
</feature>
<evidence type="ECO:0000313" key="17">
    <source>
        <dbReference type="EMBL" id="RJF88981.1"/>
    </source>
</evidence>
<evidence type="ECO:0000313" key="18">
    <source>
        <dbReference type="Proteomes" id="UP000284605"/>
    </source>
</evidence>
<keyword evidence="16" id="KW-1133">Transmembrane helix</keyword>
<keyword evidence="12" id="KW-0624">Polysaccharide degradation</keyword>
<dbReference type="PROSITE" id="PS00587">
    <property type="entry name" value="GLYCOSYL_HYDROL_F17"/>
    <property type="match status" value="1"/>
</dbReference>
<dbReference type="Proteomes" id="UP000284605">
    <property type="component" value="Unassembled WGS sequence"/>
</dbReference>
<evidence type="ECO:0000256" key="2">
    <source>
        <dbReference type="ARBA" id="ARBA00004236"/>
    </source>
</evidence>
<evidence type="ECO:0000256" key="15">
    <source>
        <dbReference type="ARBA" id="ARBA00043078"/>
    </source>
</evidence>
<evidence type="ECO:0000256" key="14">
    <source>
        <dbReference type="ARBA" id="ARBA00042373"/>
    </source>
</evidence>
<dbReference type="Pfam" id="PF00332">
    <property type="entry name" value="Glyco_hydro_17"/>
    <property type="match status" value="1"/>
</dbReference>
<feature type="transmembrane region" description="Helical" evidence="16">
    <location>
        <begin position="352"/>
        <end position="371"/>
    </location>
</feature>
<name>A0A418WG42_9PROT</name>
<dbReference type="GO" id="GO:0000272">
    <property type="term" value="P:polysaccharide catabolic process"/>
    <property type="evidence" value="ECO:0007669"/>
    <property type="project" value="UniProtKB-KW"/>
</dbReference>
<dbReference type="AlphaFoldDB" id="A0A418WG42"/>
<evidence type="ECO:0000256" key="9">
    <source>
        <dbReference type="ARBA" id="ARBA00023180"/>
    </source>
</evidence>
<gene>
    <name evidence="17" type="ORF">D3874_20045</name>
</gene>
<evidence type="ECO:0000256" key="12">
    <source>
        <dbReference type="ARBA" id="ARBA00023326"/>
    </source>
</evidence>
<keyword evidence="4" id="KW-0134">Cell wall</keyword>
<evidence type="ECO:0000256" key="3">
    <source>
        <dbReference type="ARBA" id="ARBA00022475"/>
    </source>
</evidence>
<reference evidence="17 18" key="1">
    <citation type="submission" date="2018-09" db="EMBL/GenBank/DDBJ databases">
        <authorList>
            <person name="Zhu H."/>
        </authorList>
    </citation>
    <scope>NUCLEOTIDE SEQUENCE [LARGE SCALE GENOMIC DNA]</scope>
    <source>
        <strain evidence="17 18">K1W22B-8</strain>
    </source>
</reference>
<dbReference type="SUPFAM" id="SSF51445">
    <property type="entry name" value="(Trans)glycosidases"/>
    <property type="match status" value="1"/>
</dbReference>
<dbReference type="PANTHER" id="PTHR16631:SF17">
    <property type="entry name" value="GLUCAN ENDO-1,3-BETA-GLUCOSIDASE BTGC"/>
    <property type="match status" value="1"/>
</dbReference>
<keyword evidence="11" id="KW-0961">Cell wall biogenesis/degradation</keyword>
<evidence type="ECO:0000256" key="7">
    <source>
        <dbReference type="ARBA" id="ARBA00022801"/>
    </source>
</evidence>
<accession>A0A418WG42</accession>
<dbReference type="GO" id="GO:0005886">
    <property type="term" value="C:plasma membrane"/>
    <property type="evidence" value="ECO:0007669"/>
    <property type="project" value="UniProtKB-SubCell"/>
</dbReference>
<feature type="transmembrane region" description="Helical" evidence="16">
    <location>
        <begin position="426"/>
        <end position="455"/>
    </location>
</feature>
<evidence type="ECO:0000256" key="16">
    <source>
        <dbReference type="SAM" id="Phobius"/>
    </source>
</evidence>
<keyword evidence="8 16" id="KW-0472">Membrane</keyword>
<keyword evidence="16" id="KW-0812">Transmembrane</keyword>
<dbReference type="InterPro" id="IPR017853">
    <property type="entry name" value="GH"/>
</dbReference>
<evidence type="ECO:0000256" key="10">
    <source>
        <dbReference type="ARBA" id="ARBA00023277"/>
    </source>
</evidence>
<dbReference type="PANTHER" id="PTHR16631">
    <property type="entry name" value="GLUCAN 1,3-BETA-GLUCOSIDASE"/>
    <property type="match status" value="1"/>
</dbReference>
<evidence type="ECO:0000256" key="6">
    <source>
        <dbReference type="ARBA" id="ARBA00022729"/>
    </source>
</evidence>
<dbReference type="GO" id="GO:0004553">
    <property type="term" value="F:hydrolase activity, hydrolyzing O-glycosyl compounds"/>
    <property type="evidence" value="ECO:0007669"/>
    <property type="project" value="InterPro"/>
</dbReference>
<dbReference type="Gene3D" id="3.20.20.80">
    <property type="entry name" value="Glycosidases"/>
    <property type="match status" value="1"/>
</dbReference>
<sequence length="586" mass="64001">MFPSESLMRAITPAHAVTLCVAIGLTFLAWWLPNRPVTLAQPFDGVIESVSFAPFRGTQSPLTGNYPSDHEIALALDALVGKVRGVRLYTAREGMEIVPGLAQARGLKVFAGAWLGQVLRVNQAEVASLIDLANRFPDTIDRVIVGNEVLLRRDLPVDRLIEHIRTVRAAIKQPVTYADVWEFWLQNPQLAAEVDFITIHILPYWEDFPLPVEVGNAHVENILAQVRAAFPGKPVVIGEIGWPTHGRSREAAVPGRLELATFLTNFLHKATSEGIRYNVIEAFDQRWKSEMEGTVGANWGLFDSNWHHKFNFNKPIVEEPRWPWGAALAALLSIVFVVHQRARAARLGLGRAILTGLLLAVATYGGSRAVYEAYFYAYMWAPQVWAGLKAVVALGLGLALSVTAFRILTGDTRPAAGSGPAIGGDLVLSLGLGLSFALSFLMVVPVSTLASQVLAPATVSMLWPILPVDGRYRDFPTVYLALAAVAPLIISGVAAATGRDRFLDRLAFGHVFGRIDDIPPKGRGWFSLVVGLGFIAMAVALLILETPANIEAWAWGACMVLMSLPFFAAVRFRWRLRRSALAVGIE</sequence>
<evidence type="ECO:0000256" key="5">
    <source>
        <dbReference type="ARBA" id="ARBA00022525"/>
    </source>
</evidence>
<feature type="transmembrane region" description="Helical" evidence="16">
    <location>
        <begin position="12"/>
        <end position="32"/>
    </location>
</feature>
<evidence type="ECO:0000256" key="13">
    <source>
        <dbReference type="ARBA" id="ARBA00037649"/>
    </source>
</evidence>
<comment type="function">
    <text evidence="13">Glucanases play a role in cell expansion during growth, in cell-cell fusion during mating, and in spore release during sporulation. This enzyme may be involved in beta-glucan degradation. Active on laminarin and lichenan.</text>
</comment>
<keyword evidence="5" id="KW-0964">Secreted</keyword>
<feature type="transmembrane region" description="Helical" evidence="16">
    <location>
        <begin position="550"/>
        <end position="570"/>
    </location>
</feature>